<proteinExistence type="predicted"/>
<dbReference type="PANTHER" id="PTHR31989">
    <property type="entry name" value="NAC DOMAIN-CONTAINING PROTEIN 82-RELATED"/>
    <property type="match status" value="1"/>
</dbReference>
<evidence type="ECO:0000256" key="4">
    <source>
        <dbReference type="ARBA" id="ARBA00023163"/>
    </source>
</evidence>
<evidence type="ECO:0000259" key="7">
    <source>
        <dbReference type="PROSITE" id="PS51005"/>
    </source>
</evidence>
<dbReference type="InterPro" id="IPR003441">
    <property type="entry name" value="NAC-dom"/>
</dbReference>
<evidence type="ECO:0000313" key="9">
    <source>
        <dbReference type="Proteomes" id="UP001428341"/>
    </source>
</evidence>
<keyword evidence="4" id="KW-0804">Transcription</keyword>
<dbReference type="PROSITE" id="PS51005">
    <property type="entry name" value="NAC"/>
    <property type="match status" value="1"/>
</dbReference>
<name>A0AAP0M2Y7_9ROSI</name>
<gene>
    <name evidence="8" type="ORF">WN944_005020</name>
</gene>
<keyword evidence="5" id="KW-0539">Nucleus</keyword>
<keyword evidence="2" id="KW-0805">Transcription regulation</keyword>
<dbReference type="GO" id="GO:0005634">
    <property type="term" value="C:nucleus"/>
    <property type="evidence" value="ECO:0007669"/>
    <property type="project" value="UniProtKB-SubCell"/>
</dbReference>
<feature type="domain" description="NAC" evidence="7">
    <location>
        <begin position="9"/>
        <end position="164"/>
    </location>
</feature>
<keyword evidence="9" id="KW-1185">Reference proteome</keyword>
<comment type="caution">
    <text evidence="8">The sequence shown here is derived from an EMBL/GenBank/DDBJ whole genome shotgun (WGS) entry which is preliminary data.</text>
</comment>
<dbReference type="InterPro" id="IPR036093">
    <property type="entry name" value="NAC_dom_sf"/>
</dbReference>
<evidence type="ECO:0000256" key="5">
    <source>
        <dbReference type="ARBA" id="ARBA00023242"/>
    </source>
</evidence>
<sequence>MMQERSRILPVGCKFLPSEEQLVRYYLFNKISGIPTPFVEYFVKDVDLYDYEESWDIWKQFGGSNLEDGEDLYFFTHLKKKSINGSRINRKVGSGAWQGEDAGELVLSCNSNRPIGSKKIFRYENDNSPHNRCWIMHEYTLNASLLPQNHHSSSDCVLCRLRKNGGQSVGIKDSRKKIKIDKQVEDNDHQPAGKSNSRKRVKFEHQVNDNDQPDEPFVENHQNQYVQENQSQPLNEQSPHKLLESSVKNNPEEKPPVPRTKQTLLEQIEHLAENGYPSTFEENQQQPMTEPSLHNQLELSQNHLLMEQTPSYLLKGQEENHQLAVTEQNPHYLELSENHQNMKHTSPSNLEENQLPATEQSHDDAIYSELTDINSWVVHQLTRIDDATYPHLADDKFLVSNELVYTD</sequence>
<accession>A0AAP0M2Y7</accession>
<evidence type="ECO:0000256" key="1">
    <source>
        <dbReference type="ARBA" id="ARBA00004123"/>
    </source>
</evidence>
<evidence type="ECO:0000256" key="2">
    <source>
        <dbReference type="ARBA" id="ARBA00023015"/>
    </source>
</evidence>
<dbReference type="AlphaFoldDB" id="A0AAP0M2Y7"/>
<dbReference type="Pfam" id="PF02365">
    <property type="entry name" value="NAM"/>
    <property type="match status" value="1"/>
</dbReference>
<evidence type="ECO:0000313" key="8">
    <source>
        <dbReference type="EMBL" id="KAK9194316.1"/>
    </source>
</evidence>
<protein>
    <recommendedName>
        <fullName evidence="7">NAC domain-containing protein</fullName>
    </recommendedName>
</protein>
<feature type="region of interest" description="Disordered" evidence="6">
    <location>
        <begin position="167"/>
        <end position="201"/>
    </location>
</feature>
<keyword evidence="3" id="KW-0238">DNA-binding</keyword>
<evidence type="ECO:0000256" key="6">
    <source>
        <dbReference type="SAM" id="MobiDB-lite"/>
    </source>
</evidence>
<feature type="compositionally biased region" description="Basic and acidic residues" evidence="6">
    <location>
        <begin position="180"/>
        <end position="191"/>
    </location>
</feature>
<dbReference type="SUPFAM" id="SSF101941">
    <property type="entry name" value="NAC domain"/>
    <property type="match status" value="1"/>
</dbReference>
<dbReference type="EMBL" id="JBCGBO010000006">
    <property type="protein sequence ID" value="KAK9194316.1"/>
    <property type="molecule type" value="Genomic_DNA"/>
</dbReference>
<dbReference type="GO" id="GO:0006355">
    <property type="term" value="P:regulation of DNA-templated transcription"/>
    <property type="evidence" value="ECO:0007669"/>
    <property type="project" value="InterPro"/>
</dbReference>
<evidence type="ECO:0000256" key="3">
    <source>
        <dbReference type="ARBA" id="ARBA00023125"/>
    </source>
</evidence>
<dbReference type="GO" id="GO:0003677">
    <property type="term" value="F:DNA binding"/>
    <property type="evidence" value="ECO:0007669"/>
    <property type="project" value="UniProtKB-KW"/>
</dbReference>
<comment type="subcellular location">
    <subcellularLocation>
        <location evidence="1">Nucleus</location>
    </subcellularLocation>
</comment>
<dbReference type="Gene3D" id="2.170.150.80">
    <property type="entry name" value="NAC domain"/>
    <property type="match status" value="1"/>
</dbReference>
<organism evidence="8 9">
    <name type="scientific">Citrus x changshan-huyou</name>
    <dbReference type="NCBI Taxonomy" id="2935761"/>
    <lineage>
        <taxon>Eukaryota</taxon>
        <taxon>Viridiplantae</taxon>
        <taxon>Streptophyta</taxon>
        <taxon>Embryophyta</taxon>
        <taxon>Tracheophyta</taxon>
        <taxon>Spermatophyta</taxon>
        <taxon>Magnoliopsida</taxon>
        <taxon>eudicotyledons</taxon>
        <taxon>Gunneridae</taxon>
        <taxon>Pentapetalae</taxon>
        <taxon>rosids</taxon>
        <taxon>malvids</taxon>
        <taxon>Sapindales</taxon>
        <taxon>Rutaceae</taxon>
        <taxon>Aurantioideae</taxon>
        <taxon>Citrus</taxon>
    </lineage>
</organism>
<dbReference type="Proteomes" id="UP001428341">
    <property type="component" value="Unassembled WGS sequence"/>
</dbReference>
<reference evidence="8 9" key="1">
    <citation type="submission" date="2024-05" db="EMBL/GenBank/DDBJ databases">
        <title>Haplotype-resolved chromosome-level genome assembly of Huyou (Citrus changshanensis).</title>
        <authorList>
            <person name="Miao C."/>
            <person name="Chen W."/>
            <person name="Wu Y."/>
            <person name="Wang L."/>
            <person name="Zhao S."/>
            <person name="Grierson D."/>
            <person name="Xu C."/>
            <person name="Chen K."/>
        </authorList>
    </citation>
    <scope>NUCLEOTIDE SEQUENCE [LARGE SCALE GENOMIC DNA]</scope>
    <source>
        <strain evidence="8">01-14</strain>
        <tissue evidence="8">Leaf</tissue>
    </source>
</reference>